<dbReference type="InterPro" id="IPR004358">
    <property type="entry name" value="Sig_transdc_His_kin-like_C"/>
</dbReference>
<dbReference type="SUPFAM" id="SSF55874">
    <property type="entry name" value="ATPase domain of HSP90 chaperone/DNA topoisomerase II/histidine kinase"/>
    <property type="match status" value="1"/>
</dbReference>
<dbReference type="Pfam" id="PF05226">
    <property type="entry name" value="CHASE2"/>
    <property type="match status" value="1"/>
</dbReference>
<keyword evidence="4" id="KW-1133">Transmembrane helix</keyword>
<dbReference type="InterPro" id="IPR003661">
    <property type="entry name" value="HisK_dim/P_dom"/>
</dbReference>
<dbReference type="EC" id="2.7.13.3" evidence="2"/>
<dbReference type="PROSITE" id="PS50109">
    <property type="entry name" value="HIS_KIN"/>
    <property type="match status" value="1"/>
</dbReference>
<dbReference type="Pfam" id="PF02518">
    <property type="entry name" value="HATPase_c"/>
    <property type="match status" value="1"/>
</dbReference>
<evidence type="ECO:0000256" key="3">
    <source>
        <dbReference type="ARBA" id="ARBA00022553"/>
    </source>
</evidence>
<dbReference type="Gene3D" id="1.10.287.130">
    <property type="match status" value="1"/>
</dbReference>
<dbReference type="PIRSF" id="PIRSF037347">
    <property type="entry name" value="STHK_CHASE2_PAS_prd"/>
    <property type="match status" value="1"/>
</dbReference>
<evidence type="ECO:0000256" key="2">
    <source>
        <dbReference type="ARBA" id="ARBA00012438"/>
    </source>
</evidence>
<feature type="domain" description="Histidine kinase" evidence="5">
    <location>
        <begin position="564"/>
        <end position="782"/>
    </location>
</feature>
<organism evidence="6 7">
    <name type="scientific">Actimicrobium antarcticum</name>
    <dbReference type="NCBI Taxonomy" id="1051899"/>
    <lineage>
        <taxon>Bacteria</taxon>
        <taxon>Pseudomonadati</taxon>
        <taxon>Pseudomonadota</taxon>
        <taxon>Betaproteobacteria</taxon>
        <taxon>Burkholderiales</taxon>
        <taxon>Oxalobacteraceae</taxon>
        <taxon>Actimicrobium</taxon>
    </lineage>
</organism>
<dbReference type="PANTHER" id="PTHR43547">
    <property type="entry name" value="TWO-COMPONENT HISTIDINE KINASE"/>
    <property type="match status" value="1"/>
</dbReference>
<dbReference type="CDD" id="cd00075">
    <property type="entry name" value="HATPase"/>
    <property type="match status" value="1"/>
</dbReference>
<feature type="transmembrane region" description="Helical" evidence="4">
    <location>
        <begin position="327"/>
        <end position="345"/>
    </location>
</feature>
<dbReference type="Proteomes" id="UP001501353">
    <property type="component" value="Unassembled WGS sequence"/>
</dbReference>
<keyword evidence="7" id="KW-1185">Reference proteome</keyword>
<dbReference type="InterPro" id="IPR036890">
    <property type="entry name" value="HATPase_C_sf"/>
</dbReference>
<dbReference type="EMBL" id="BAAAZE010000014">
    <property type="protein sequence ID" value="GAA4031870.1"/>
    <property type="molecule type" value="Genomic_DNA"/>
</dbReference>
<gene>
    <name evidence="6" type="ORF">GCM10022212_33320</name>
</gene>
<comment type="catalytic activity">
    <reaction evidence="1">
        <text>ATP + protein L-histidine = ADP + protein N-phospho-L-histidine.</text>
        <dbReference type="EC" id="2.7.13.3"/>
    </reaction>
</comment>
<dbReference type="SMART" id="SM00387">
    <property type="entry name" value="HATPase_c"/>
    <property type="match status" value="1"/>
</dbReference>
<dbReference type="PRINTS" id="PR00344">
    <property type="entry name" value="BCTRLSENSOR"/>
</dbReference>
<feature type="transmembrane region" description="Helical" evidence="4">
    <location>
        <begin position="351"/>
        <end position="368"/>
    </location>
</feature>
<sequence>MPIRTVLLYSQRVAALKNFFALREWLTLLLVMLLLAAGLGWQNGLGRIDQTLYDKLMSASGKPARDDIIIIGIDDYSLSELGRWPWPRQLHARLIDRLGAANPRAIGLDVILSEPEQAPRLGDAALQAALARNAKVVLPVVMSNTLTGHHASLPIPDLAGAAHKLGHIALNIDNDGVLRRVNLLEQDGARWWPHFSSQVGGDGLPQQRIPAQSGRGEPVLISYAGGSGHFRTVPYVAVLRGEVPAEFFTNKYVMVGATAVGMTDTYPTPVSGQSGGMAGIEINANILASLLDGTSLSAARPWQTALFSSLPVLLAMLCYFLFSPRAALLATAALIINSLGLSLIAFQYGLWIPPAAACIVLILVYPLWSWRRLDAAISYLGQEFSRLDSEPHLLPEIKDNGVRSADILERRINAMKNASRRVRDLRQFVSDSLDSLPDATLVTTVDGYVLLANKHAVDYFASVGFKKVNGALLPYLFLTPGLSPPHALDPSIDSPFNWWDLLDPERASTFGDGVDFRDKSGMELLVRSAPCRSNDNVLTGWIVSLVNISPIRSAEHSRDETLRFLSHDMRTPQASILALLELQANPASALPQTELFARIDRACRKTLGLADNFVQLARAESHEYRFEEVDFHDIVFDATDEMWTLANSKKITIRTEITSESFPVRVDRGLMTRALANLLSNAINYSPEGTTIVCAMTARQGLSGSRIACTITDQGYGIAAEDQIKLFQRFQRVDLPNQPRHDGIGLGLVFVKTVIERHHGEISFTSKVGIGTTFTVDLPVVAEHPRPDEGDQQL</sequence>
<dbReference type="SMART" id="SM01080">
    <property type="entry name" value="CHASE2"/>
    <property type="match status" value="1"/>
</dbReference>
<keyword evidence="4" id="KW-0472">Membrane</keyword>
<evidence type="ECO:0000313" key="7">
    <source>
        <dbReference type="Proteomes" id="UP001501353"/>
    </source>
</evidence>
<dbReference type="InterPro" id="IPR005467">
    <property type="entry name" value="His_kinase_dom"/>
</dbReference>
<evidence type="ECO:0000256" key="1">
    <source>
        <dbReference type="ARBA" id="ARBA00000085"/>
    </source>
</evidence>
<comment type="caution">
    <text evidence="6">The sequence shown here is derived from an EMBL/GenBank/DDBJ whole genome shotgun (WGS) entry which is preliminary data.</text>
</comment>
<dbReference type="InterPro" id="IPR017181">
    <property type="entry name" value="Sig_transdc_His_kin_CHASE2"/>
</dbReference>
<proteinExistence type="predicted"/>
<keyword evidence="4" id="KW-0812">Transmembrane</keyword>
<dbReference type="SUPFAM" id="SSF47384">
    <property type="entry name" value="Homodimeric domain of signal transducing histidine kinase"/>
    <property type="match status" value="1"/>
</dbReference>
<name>A0ABP7TVI3_9BURK</name>
<dbReference type="InterPro" id="IPR036097">
    <property type="entry name" value="HisK_dim/P_sf"/>
</dbReference>
<dbReference type="CDD" id="cd00082">
    <property type="entry name" value="HisKA"/>
    <property type="match status" value="1"/>
</dbReference>
<dbReference type="PANTHER" id="PTHR43547:SF2">
    <property type="entry name" value="HYBRID SIGNAL TRANSDUCTION HISTIDINE KINASE C"/>
    <property type="match status" value="1"/>
</dbReference>
<dbReference type="InterPro" id="IPR007890">
    <property type="entry name" value="CHASE2"/>
</dbReference>
<keyword evidence="3" id="KW-0597">Phosphoprotein</keyword>
<evidence type="ECO:0000313" key="6">
    <source>
        <dbReference type="EMBL" id="GAA4031870.1"/>
    </source>
</evidence>
<feature type="transmembrane region" description="Helical" evidence="4">
    <location>
        <begin position="20"/>
        <end position="41"/>
    </location>
</feature>
<reference evidence="7" key="1">
    <citation type="journal article" date="2019" name="Int. J. Syst. Evol. Microbiol.">
        <title>The Global Catalogue of Microorganisms (GCM) 10K type strain sequencing project: providing services to taxonomists for standard genome sequencing and annotation.</title>
        <authorList>
            <consortium name="The Broad Institute Genomics Platform"/>
            <consortium name="The Broad Institute Genome Sequencing Center for Infectious Disease"/>
            <person name="Wu L."/>
            <person name="Ma J."/>
        </authorList>
    </citation>
    <scope>NUCLEOTIDE SEQUENCE [LARGE SCALE GENOMIC DNA]</scope>
    <source>
        <strain evidence="7">JCM 16673</strain>
    </source>
</reference>
<dbReference type="InterPro" id="IPR003594">
    <property type="entry name" value="HATPase_dom"/>
</dbReference>
<accession>A0ABP7TVI3</accession>
<dbReference type="RefSeq" id="WP_344765027.1">
    <property type="nucleotide sequence ID" value="NZ_BAAAZE010000014.1"/>
</dbReference>
<evidence type="ECO:0000256" key="4">
    <source>
        <dbReference type="SAM" id="Phobius"/>
    </source>
</evidence>
<evidence type="ECO:0000259" key="5">
    <source>
        <dbReference type="PROSITE" id="PS50109"/>
    </source>
</evidence>
<dbReference type="Gene3D" id="3.30.565.10">
    <property type="entry name" value="Histidine kinase-like ATPase, C-terminal domain"/>
    <property type="match status" value="1"/>
</dbReference>
<dbReference type="SMART" id="SM00388">
    <property type="entry name" value="HisKA"/>
    <property type="match status" value="1"/>
</dbReference>
<protein>
    <recommendedName>
        <fullName evidence="2">histidine kinase</fullName>
        <ecNumber evidence="2">2.7.13.3</ecNumber>
    </recommendedName>
</protein>